<dbReference type="InterPro" id="IPR036165">
    <property type="entry name" value="YefM-like_sf"/>
</dbReference>
<dbReference type="Pfam" id="PF02604">
    <property type="entry name" value="PhdYeFM_antitox"/>
    <property type="match status" value="1"/>
</dbReference>
<evidence type="ECO:0000313" key="3">
    <source>
        <dbReference type="EMBL" id="SLM14096.1"/>
    </source>
</evidence>
<dbReference type="EMBL" id="FWDM01000025">
    <property type="protein sequence ID" value="SLM14096.1"/>
    <property type="molecule type" value="Genomic_DNA"/>
</dbReference>
<sequence length="104" mass="11677">MGGGARAGMINVQLDHYVLIRYTTIMKTFQVAEIRAQFSSVLKEVEAGSEIGITFGKKKETIAVIVPIEQYKKMKERKLGTLEGKAKIRISEDWTISDEELLNS</sequence>
<name>A0A3P3XJU9_9SPIR</name>
<dbReference type="SUPFAM" id="SSF143120">
    <property type="entry name" value="YefM-like"/>
    <property type="match status" value="1"/>
</dbReference>
<dbReference type="AlphaFoldDB" id="A0A3P3XJU9"/>
<protein>
    <recommendedName>
        <fullName evidence="2">Antitoxin</fullName>
    </recommendedName>
</protein>
<organism evidence="3">
    <name type="scientific">uncultured spirochete</name>
    <dbReference type="NCBI Taxonomy" id="156406"/>
    <lineage>
        <taxon>Bacteria</taxon>
        <taxon>Pseudomonadati</taxon>
        <taxon>Spirochaetota</taxon>
        <taxon>Spirochaetia</taxon>
        <taxon>Spirochaetales</taxon>
        <taxon>environmental samples</taxon>
    </lineage>
</organism>
<dbReference type="InterPro" id="IPR006442">
    <property type="entry name" value="Antitoxin_Phd/YefM"/>
</dbReference>
<comment type="similarity">
    <text evidence="1 2">Belongs to the phD/YefM antitoxin family.</text>
</comment>
<evidence type="ECO:0000256" key="2">
    <source>
        <dbReference type="RuleBase" id="RU362080"/>
    </source>
</evidence>
<gene>
    <name evidence="3" type="ORF">SPIROBIBN47_310031</name>
</gene>
<reference evidence="3" key="1">
    <citation type="submission" date="2017-02" db="EMBL/GenBank/DDBJ databases">
        <authorList>
            <person name="Regsiter A."/>
            <person name="William W."/>
        </authorList>
    </citation>
    <scope>NUCLEOTIDE SEQUENCE</scope>
    <source>
        <strain evidence="3">Bib</strain>
    </source>
</reference>
<proteinExistence type="inferred from homology"/>
<dbReference type="Gene3D" id="3.40.1620.10">
    <property type="entry name" value="YefM-like domain"/>
    <property type="match status" value="1"/>
</dbReference>
<accession>A0A3P3XJU9</accession>
<dbReference type="NCBIfam" id="TIGR01552">
    <property type="entry name" value="phd_fam"/>
    <property type="match status" value="1"/>
</dbReference>
<comment type="function">
    <text evidence="2">Antitoxin component of a type II toxin-antitoxin (TA) system.</text>
</comment>
<evidence type="ECO:0000256" key="1">
    <source>
        <dbReference type="ARBA" id="ARBA00009981"/>
    </source>
</evidence>